<keyword evidence="3" id="KW-1185">Reference proteome</keyword>
<dbReference type="Proteomes" id="UP000032305">
    <property type="component" value="Unassembled WGS sequence"/>
</dbReference>
<dbReference type="EMBL" id="BBPI01000057">
    <property type="protein sequence ID" value="GAM01251.1"/>
    <property type="molecule type" value="Genomic_DNA"/>
</dbReference>
<accession>A0A0A1W7Z4</accession>
<gene>
    <name evidence="2" type="ORF">SP5_057_00130</name>
</gene>
<dbReference type="eggNOG" id="COG3415">
    <property type="taxonomic scope" value="Bacteria"/>
</dbReference>
<proteinExistence type="predicted"/>
<reference evidence="2 3" key="1">
    <citation type="submission" date="2014-11" db="EMBL/GenBank/DDBJ databases">
        <title>Whole genome shotgun sequence of Sphingomonas parapaucimobilis NBRC 15100.</title>
        <authorList>
            <person name="Katano-Makiyama Y."/>
            <person name="Hosoyama A."/>
            <person name="Hashimoto M."/>
            <person name="Hosoyama Y."/>
            <person name="Noguchi M."/>
            <person name="Numata M."/>
            <person name="Tsuchikane K."/>
            <person name="Hirakata S."/>
            <person name="Uohara A."/>
            <person name="Shimodaira J."/>
            <person name="Ohji S."/>
            <person name="Ichikawa N."/>
            <person name="Kimura A."/>
            <person name="Yamazoe A."/>
            <person name="Fujita N."/>
        </authorList>
    </citation>
    <scope>NUCLEOTIDE SEQUENCE [LARGE SCALE GENOMIC DNA]</scope>
    <source>
        <strain evidence="2 3">NBRC 15100</strain>
    </source>
</reference>
<name>A0A0A1W7Z4_9SPHN</name>
<feature type="region of interest" description="Disordered" evidence="1">
    <location>
        <begin position="1"/>
        <end position="33"/>
    </location>
</feature>
<evidence type="ECO:0000256" key="1">
    <source>
        <dbReference type="SAM" id="MobiDB-lite"/>
    </source>
</evidence>
<evidence type="ECO:0000313" key="3">
    <source>
        <dbReference type="Proteomes" id="UP000032305"/>
    </source>
</evidence>
<dbReference type="AlphaFoldDB" id="A0A0A1W7Z4"/>
<protein>
    <submittedName>
        <fullName evidence="2">Putative transposase</fullName>
    </submittedName>
</protein>
<comment type="caution">
    <text evidence="2">The sequence shown here is derived from an EMBL/GenBank/DDBJ whole genome shotgun (WGS) entry which is preliminary data.</text>
</comment>
<dbReference type="InterPro" id="IPR009057">
    <property type="entry name" value="Homeodomain-like_sf"/>
</dbReference>
<dbReference type="SUPFAM" id="SSF46689">
    <property type="entry name" value="Homeodomain-like"/>
    <property type="match status" value="1"/>
</dbReference>
<organism evidence="2 3">
    <name type="scientific">Sphingomonas parapaucimobilis NBRC 15100</name>
    <dbReference type="NCBI Taxonomy" id="1219049"/>
    <lineage>
        <taxon>Bacteria</taxon>
        <taxon>Pseudomonadati</taxon>
        <taxon>Pseudomonadota</taxon>
        <taxon>Alphaproteobacteria</taxon>
        <taxon>Sphingomonadales</taxon>
        <taxon>Sphingomonadaceae</taxon>
        <taxon>Sphingomonas</taxon>
    </lineage>
</organism>
<sequence>MRFGVSAASAVRWAARQRNPGKPAAKPQGGDMRSAATEAKAVRIWALYEAASDITLAELRVALADEGIAVAVSTLWRFFARHGHMRKKRPAMRRHRIAPTS</sequence>
<feature type="compositionally biased region" description="Low complexity" evidence="1">
    <location>
        <begin position="1"/>
        <end position="16"/>
    </location>
</feature>
<evidence type="ECO:0000313" key="2">
    <source>
        <dbReference type="EMBL" id="GAM01251.1"/>
    </source>
</evidence>